<keyword evidence="1" id="KW-0472">Membrane</keyword>
<reference evidence="3 4" key="1">
    <citation type="submission" date="2019-07" db="EMBL/GenBank/DDBJ databases">
        <authorList>
            <person name="Kim J."/>
        </authorList>
    </citation>
    <scope>NUCLEOTIDE SEQUENCE [LARGE SCALE GENOMIC DNA]</scope>
    <source>
        <strain evidence="3 4">JC52</strain>
    </source>
</reference>
<dbReference type="InterPro" id="IPR018392">
    <property type="entry name" value="LysM"/>
</dbReference>
<sequence length="127" mass="14245">MIQNVQVIEKSNRRGVNHKQLMQSNRKYNNRTYVRAFFFGAFLLMILSISGLISAFFGNQDAYAASNHNVAQPSVTVESGDTLWSIASEHVAKGQDVREYVFKLKQVNGLSSSTVHEGQKLLLPTVR</sequence>
<evidence type="ECO:0000256" key="1">
    <source>
        <dbReference type="SAM" id="Phobius"/>
    </source>
</evidence>
<dbReference type="Pfam" id="PF01476">
    <property type="entry name" value="LysM"/>
    <property type="match status" value="1"/>
</dbReference>
<accession>A0A559KDC4</accession>
<dbReference type="EMBL" id="VNJI01000010">
    <property type="protein sequence ID" value="TVY10141.1"/>
    <property type="molecule type" value="Genomic_DNA"/>
</dbReference>
<keyword evidence="1" id="KW-1133">Transmembrane helix</keyword>
<protein>
    <submittedName>
        <fullName evidence="3">LysM peptidoglycan-binding domain-containing protein</fullName>
    </submittedName>
</protein>
<evidence type="ECO:0000313" key="4">
    <source>
        <dbReference type="Proteomes" id="UP000317036"/>
    </source>
</evidence>
<dbReference type="SUPFAM" id="SSF54106">
    <property type="entry name" value="LysM domain"/>
    <property type="match status" value="1"/>
</dbReference>
<dbReference type="CDD" id="cd00118">
    <property type="entry name" value="LysM"/>
    <property type="match status" value="1"/>
</dbReference>
<dbReference type="Proteomes" id="UP000317036">
    <property type="component" value="Unassembled WGS sequence"/>
</dbReference>
<keyword evidence="4" id="KW-1185">Reference proteome</keyword>
<dbReference type="InterPro" id="IPR036779">
    <property type="entry name" value="LysM_dom_sf"/>
</dbReference>
<dbReference type="Gene3D" id="3.10.350.10">
    <property type="entry name" value="LysM domain"/>
    <property type="match status" value="1"/>
</dbReference>
<proteinExistence type="predicted"/>
<dbReference type="AlphaFoldDB" id="A0A559KDC4"/>
<comment type="caution">
    <text evidence="3">The sequence shown here is derived from an EMBL/GenBank/DDBJ whole genome shotgun (WGS) entry which is preliminary data.</text>
</comment>
<keyword evidence="1" id="KW-0812">Transmembrane</keyword>
<organism evidence="3 4">
    <name type="scientific">Paenibacillus cremeus</name>
    <dbReference type="NCBI Taxonomy" id="2163881"/>
    <lineage>
        <taxon>Bacteria</taxon>
        <taxon>Bacillati</taxon>
        <taxon>Bacillota</taxon>
        <taxon>Bacilli</taxon>
        <taxon>Bacillales</taxon>
        <taxon>Paenibacillaceae</taxon>
        <taxon>Paenibacillus</taxon>
    </lineage>
</organism>
<dbReference type="PROSITE" id="PS51782">
    <property type="entry name" value="LYSM"/>
    <property type="match status" value="1"/>
</dbReference>
<feature type="domain" description="LysM" evidence="2">
    <location>
        <begin position="73"/>
        <end position="123"/>
    </location>
</feature>
<dbReference type="SMART" id="SM00257">
    <property type="entry name" value="LysM"/>
    <property type="match status" value="1"/>
</dbReference>
<dbReference type="OrthoDB" id="9801998at2"/>
<name>A0A559KDC4_9BACL</name>
<feature type="transmembrane region" description="Helical" evidence="1">
    <location>
        <begin position="36"/>
        <end position="57"/>
    </location>
</feature>
<evidence type="ECO:0000259" key="2">
    <source>
        <dbReference type="PROSITE" id="PS51782"/>
    </source>
</evidence>
<gene>
    <name evidence="3" type="ORF">FPZ49_10530</name>
</gene>
<evidence type="ECO:0000313" key="3">
    <source>
        <dbReference type="EMBL" id="TVY10141.1"/>
    </source>
</evidence>